<proteinExistence type="predicted"/>
<dbReference type="PANTHER" id="PTHR36451:SF1">
    <property type="entry name" value="OMEGA-HYDROXY-BETA-DIHYDROMENAQUINONE-9 SULFOTRANSFERASE STF3"/>
    <property type="match status" value="1"/>
</dbReference>
<dbReference type="EMBL" id="CAEZYK010000020">
    <property type="protein sequence ID" value="CAB4719675.1"/>
    <property type="molecule type" value="Genomic_DNA"/>
</dbReference>
<protein>
    <submittedName>
        <fullName evidence="1">Unannotated protein</fullName>
    </submittedName>
</protein>
<dbReference type="Pfam" id="PF13469">
    <property type="entry name" value="Sulfotransfer_3"/>
    <property type="match status" value="1"/>
</dbReference>
<dbReference type="PANTHER" id="PTHR36451">
    <property type="entry name" value="PAPS-DEPENDENT SULFOTRANSFERASE STF3"/>
    <property type="match status" value="1"/>
</dbReference>
<dbReference type="InterPro" id="IPR052736">
    <property type="entry name" value="Stf3_sulfotransferase"/>
</dbReference>
<reference evidence="1" key="1">
    <citation type="submission" date="2020-05" db="EMBL/GenBank/DDBJ databases">
        <authorList>
            <person name="Chiriac C."/>
            <person name="Salcher M."/>
            <person name="Ghai R."/>
            <person name="Kavagutti S V."/>
        </authorList>
    </citation>
    <scope>NUCLEOTIDE SEQUENCE</scope>
</reference>
<name>A0A6J6RFC2_9ZZZZ</name>
<evidence type="ECO:0000313" key="1">
    <source>
        <dbReference type="EMBL" id="CAB4719675.1"/>
    </source>
</evidence>
<sequence>MTLSRPDPVRIDDLANPKFPTATQEIMNMVAPLAADLSFKPDDIFSAAKDETGLSDFGDDWFREPLSVALRAYEDEAGFSAWGKLGAHTQMVGHMRNRLRVENYINENPETVDEQIVAPIIIIGQPRTGTTHLHNLLAQDQTLRSLPYWESLEPVPSEAERQAGTADAGRRERCAVGLDVLNTAMPYFKRMHDMTVNHVHEEIQLMAIGGSTQLFETLSLVPSWRDWYLANDQTPAYEYLRRVLACCQHLRGGTRWVLKSPQHVEQIPALLKTFPDATFVFTHRDPVAVITSTATMITYLTRFSAQDVDPRRIGEYWADRVETMLNAGMRHHQLLPPQQTIDVDFNEFMSDDLAMVERIYQRADQPFTAEARAAMDLFMVDHPRGVHGGVIYDLEGDFGLDSADLRRRFTPYTDYFGVPLEA</sequence>
<gene>
    <name evidence="1" type="ORF">UFOPK2683_00522</name>
</gene>
<dbReference type="InterPro" id="IPR027417">
    <property type="entry name" value="P-loop_NTPase"/>
</dbReference>
<organism evidence="1">
    <name type="scientific">freshwater metagenome</name>
    <dbReference type="NCBI Taxonomy" id="449393"/>
    <lineage>
        <taxon>unclassified sequences</taxon>
        <taxon>metagenomes</taxon>
        <taxon>ecological metagenomes</taxon>
    </lineage>
</organism>
<dbReference type="SUPFAM" id="SSF52540">
    <property type="entry name" value="P-loop containing nucleoside triphosphate hydrolases"/>
    <property type="match status" value="1"/>
</dbReference>
<dbReference type="Gene3D" id="3.40.50.300">
    <property type="entry name" value="P-loop containing nucleotide triphosphate hydrolases"/>
    <property type="match status" value="1"/>
</dbReference>
<accession>A0A6J6RFC2</accession>
<dbReference type="AlphaFoldDB" id="A0A6J6RFC2"/>